<evidence type="ECO:0000313" key="3">
    <source>
        <dbReference type="Proteomes" id="UP000470772"/>
    </source>
</evidence>
<name>A0A6A9QNJ5_SULME</name>
<accession>A0A6A9QNJ5</accession>
<dbReference type="Proteomes" id="UP000470772">
    <property type="component" value="Unassembled WGS sequence"/>
</dbReference>
<dbReference type="NCBIfam" id="NF046074">
    <property type="entry name" value="UpsB"/>
    <property type="match status" value="1"/>
</dbReference>
<dbReference type="AlphaFoldDB" id="A0A6A9QNJ5"/>
<proteinExistence type="predicted"/>
<dbReference type="NCBIfam" id="TIGR02537">
    <property type="entry name" value="arch_flag_Nterm"/>
    <property type="match status" value="1"/>
</dbReference>
<gene>
    <name evidence="2" type="ORF">GC250_04695</name>
</gene>
<keyword evidence="1" id="KW-0812">Transmembrane</keyword>
<dbReference type="EMBL" id="WGGD01000005">
    <property type="protein sequence ID" value="MUN28751.1"/>
    <property type="molecule type" value="Genomic_DNA"/>
</dbReference>
<keyword evidence="1" id="KW-1133">Transmembrane helix</keyword>
<evidence type="ECO:0000313" key="2">
    <source>
        <dbReference type="EMBL" id="MUN28751.1"/>
    </source>
</evidence>
<sequence>MYQLRWSRMIFNTKGLSSIFSTLIVIAITLSLIPPLMIYYNQFHNSSVNLSQKNYTQDEVIIHTKLNTIYLGNDPYHIFIYNYGNYPINITKIYLNSKSFPVSLSIGPDGMIRLSSVVPENQTVTTLGICANGYLFVFSSNRS</sequence>
<keyword evidence="3" id="KW-1185">Reference proteome</keyword>
<feature type="transmembrane region" description="Helical" evidence="1">
    <location>
        <begin position="20"/>
        <end position="40"/>
    </location>
</feature>
<keyword evidence="1" id="KW-0472">Membrane</keyword>
<comment type="caution">
    <text evidence="2">The sequence shown here is derived from an EMBL/GenBank/DDBJ whole genome shotgun (WGS) entry which is preliminary data.</text>
</comment>
<dbReference type="InterPro" id="IPR013373">
    <property type="entry name" value="Flagellin/pilin_N_arc"/>
</dbReference>
<organism evidence="2 3">
    <name type="scientific">Sulfuracidifex metallicus DSM 6482 = JCM 9184</name>
    <dbReference type="NCBI Taxonomy" id="523847"/>
    <lineage>
        <taxon>Archaea</taxon>
        <taxon>Thermoproteota</taxon>
        <taxon>Thermoprotei</taxon>
        <taxon>Sulfolobales</taxon>
        <taxon>Sulfolobaceae</taxon>
        <taxon>Sulfuracidifex</taxon>
    </lineage>
</organism>
<evidence type="ECO:0000256" key="1">
    <source>
        <dbReference type="SAM" id="Phobius"/>
    </source>
</evidence>
<reference evidence="2 3" key="1">
    <citation type="submission" date="2019-10" db="EMBL/GenBank/DDBJ databases">
        <title>Sequencing and Assembly of Multiple Reported Metal-Biooxidizing Members of the Extremely Thermoacidophilic Archaeal Family Sulfolobaceae.</title>
        <authorList>
            <person name="Counts J.A."/>
            <person name="Kelly R.M."/>
        </authorList>
    </citation>
    <scope>NUCLEOTIDE SEQUENCE [LARGE SCALE GENOMIC DNA]</scope>
    <source>
        <strain evidence="2 3">DSM 6482</strain>
    </source>
</reference>
<protein>
    <submittedName>
        <fullName evidence="2">Uncharacterized protein</fullName>
    </submittedName>
</protein>